<dbReference type="EMBL" id="BGZK01002244">
    <property type="protein sequence ID" value="GBP92151.1"/>
    <property type="molecule type" value="Genomic_DNA"/>
</dbReference>
<protein>
    <submittedName>
        <fullName evidence="1">Zinc finger BED domain-containing protein 5</fullName>
    </submittedName>
</protein>
<organism evidence="1 2">
    <name type="scientific">Eumeta variegata</name>
    <name type="common">Bagworm moth</name>
    <name type="synonym">Eumeta japonica</name>
    <dbReference type="NCBI Taxonomy" id="151549"/>
    <lineage>
        <taxon>Eukaryota</taxon>
        <taxon>Metazoa</taxon>
        <taxon>Ecdysozoa</taxon>
        <taxon>Arthropoda</taxon>
        <taxon>Hexapoda</taxon>
        <taxon>Insecta</taxon>
        <taxon>Pterygota</taxon>
        <taxon>Neoptera</taxon>
        <taxon>Endopterygota</taxon>
        <taxon>Lepidoptera</taxon>
        <taxon>Glossata</taxon>
        <taxon>Ditrysia</taxon>
        <taxon>Tineoidea</taxon>
        <taxon>Psychidae</taxon>
        <taxon>Oiketicinae</taxon>
        <taxon>Eumeta</taxon>
    </lineage>
</organism>
<proteinExistence type="predicted"/>
<dbReference type="Proteomes" id="UP000299102">
    <property type="component" value="Unassembled WGS sequence"/>
</dbReference>
<dbReference type="OrthoDB" id="6627600at2759"/>
<gene>
    <name evidence="1" type="primary">ZBED5</name>
    <name evidence="1" type="ORF">EVAR_34143_1</name>
</gene>
<reference evidence="1 2" key="1">
    <citation type="journal article" date="2019" name="Commun. Biol.">
        <title>The bagworm genome reveals a unique fibroin gene that provides high tensile strength.</title>
        <authorList>
            <person name="Kono N."/>
            <person name="Nakamura H."/>
            <person name="Ohtoshi R."/>
            <person name="Tomita M."/>
            <person name="Numata K."/>
            <person name="Arakawa K."/>
        </authorList>
    </citation>
    <scope>NUCLEOTIDE SEQUENCE [LARGE SCALE GENOMIC DNA]</scope>
</reference>
<dbReference type="AlphaFoldDB" id="A0A4C1ZTC0"/>
<comment type="caution">
    <text evidence="1">The sequence shown here is derived from an EMBL/GenBank/DDBJ whole genome shotgun (WGS) entry which is preliminary data.</text>
</comment>
<evidence type="ECO:0000313" key="2">
    <source>
        <dbReference type="Proteomes" id="UP000299102"/>
    </source>
</evidence>
<keyword evidence="2" id="KW-1185">Reference proteome</keyword>
<sequence>MSVVVDNGSLACGDEWGAERMSLVTSALRVFILRRSRAAMSRLRGVSTGGHELRRKLRKGYGRAKVKYVPEETTAVLNFIKARPSNSNIFHVMYEDVVSIHKQLLLQAEVRWLSRG</sequence>
<dbReference type="STRING" id="151549.A0A4C1ZTC0"/>
<name>A0A4C1ZTC0_EUMVA</name>
<accession>A0A4C1ZTC0</accession>
<evidence type="ECO:0000313" key="1">
    <source>
        <dbReference type="EMBL" id="GBP92151.1"/>
    </source>
</evidence>